<evidence type="ECO:0000256" key="1">
    <source>
        <dbReference type="SAM" id="Phobius"/>
    </source>
</evidence>
<name>A0A1D1VUH3_RAMVA</name>
<sequence>MIWARMRNISWMVYSRLPSVKAVMCTASRGESTAEIYAAAISIFLFLVPSYDPTELFVLITNAHLLCFLCAGFVTGSWIAFTRTKRQMLQNHCLHCVKIECRSNSI</sequence>
<organism evidence="2 3">
    <name type="scientific">Ramazzottius varieornatus</name>
    <name type="common">Water bear</name>
    <name type="synonym">Tardigrade</name>
    <dbReference type="NCBI Taxonomy" id="947166"/>
    <lineage>
        <taxon>Eukaryota</taxon>
        <taxon>Metazoa</taxon>
        <taxon>Ecdysozoa</taxon>
        <taxon>Tardigrada</taxon>
        <taxon>Eutardigrada</taxon>
        <taxon>Parachela</taxon>
        <taxon>Hypsibioidea</taxon>
        <taxon>Ramazzottiidae</taxon>
        <taxon>Ramazzottius</taxon>
    </lineage>
</organism>
<evidence type="ECO:0000313" key="3">
    <source>
        <dbReference type="Proteomes" id="UP000186922"/>
    </source>
</evidence>
<gene>
    <name evidence="2" type="primary">RvY_14232-1</name>
    <name evidence="2" type="synonym">RvY_14232.1</name>
    <name evidence="2" type="ORF">RvY_14232</name>
</gene>
<reference evidence="2 3" key="1">
    <citation type="journal article" date="2016" name="Nat. Commun.">
        <title>Extremotolerant tardigrade genome and improved radiotolerance of human cultured cells by tardigrade-unique protein.</title>
        <authorList>
            <person name="Hashimoto T."/>
            <person name="Horikawa D.D."/>
            <person name="Saito Y."/>
            <person name="Kuwahara H."/>
            <person name="Kozuka-Hata H."/>
            <person name="Shin-I T."/>
            <person name="Minakuchi Y."/>
            <person name="Ohishi K."/>
            <person name="Motoyama A."/>
            <person name="Aizu T."/>
            <person name="Enomoto A."/>
            <person name="Kondo K."/>
            <person name="Tanaka S."/>
            <person name="Hara Y."/>
            <person name="Koshikawa S."/>
            <person name="Sagara H."/>
            <person name="Miura T."/>
            <person name="Yokobori S."/>
            <person name="Miyagawa K."/>
            <person name="Suzuki Y."/>
            <person name="Kubo T."/>
            <person name="Oyama M."/>
            <person name="Kohara Y."/>
            <person name="Fujiyama A."/>
            <person name="Arakawa K."/>
            <person name="Katayama T."/>
            <person name="Toyoda A."/>
            <person name="Kunieda T."/>
        </authorList>
    </citation>
    <scope>NUCLEOTIDE SEQUENCE [LARGE SCALE GENOMIC DNA]</scope>
    <source>
        <strain evidence="2 3">YOKOZUNA-1</strain>
    </source>
</reference>
<dbReference type="EMBL" id="BDGG01000010">
    <property type="protein sequence ID" value="GAV03863.1"/>
    <property type="molecule type" value="Genomic_DNA"/>
</dbReference>
<keyword evidence="1" id="KW-0812">Transmembrane</keyword>
<dbReference type="Proteomes" id="UP000186922">
    <property type="component" value="Unassembled WGS sequence"/>
</dbReference>
<keyword evidence="1" id="KW-1133">Transmembrane helix</keyword>
<proteinExistence type="predicted"/>
<comment type="caution">
    <text evidence="2">The sequence shown here is derived from an EMBL/GenBank/DDBJ whole genome shotgun (WGS) entry which is preliminary data.</text>
</comment>
<keyword evidence="1" id="KW-0472">Membrane</keyword>
<feature type="transmembrane region" description="Helical" evidence="1">
    <location>
        <begin position="34"/>
        <end position="51"/>
    </location>
</feature>
<keyword evidence="3" id="KW-1185">Reference proteome</keyword>
<accession>A0A1D1VUH3</accession>
<dbReference type="AlphaFoldDB" id="A0A1D1VUH3"/>
<protein>
    <submittedName>
        <fullName evidence="2">Uncharacterized protein</fullName>
    </submittedName>
</protein>
<feature type="transmembrane region" description="Helical" evidence="1">
    <location>
        <begin position="57"/>
        <end position="81"/>
    </location>
</feature>
<evidence type="ECO:0000313" key="2">
    <source>
        <dbReference type="EMBL" id="GAV03863.1"/>
    </source>
</evidence>